<keyword evidence="2" id="KW-0808">Transferase</keyword>
<dbReference type="Pfam" id="PF01884">
    <property type="entry name" value="PcrB"/>
    <property type="match status" value="1"/>
</dbReference>
<dbReference type="InterPro" id="IPR008205">
    <property type="entry name" value="GGGP_HepGP_synthase"/>
</dbReference>
<dbReference type="GO" id="GO:0046872">
    <property type="term" value="F:metal ion binding"/>
    <property type="evidence" value="ECO:0007669"/>
    <property type="project" value="UniProtKB-KW"/>
</dbReference>
<evidence type="ECO:0000256" key="3">
    <source>
        <dbReference type="ARBA" id="ARBA00022723"/>
    </source>
</evidence>
<evidence type="ECO:0000256" key="5">
    <source>
        <dbReference type="ARBA" id="ARBA00023098"/>
    </source>
</evidence>
<feature type="region of interest" description="Disordered" evidence="9">
    <location>
        <begin position="1"/>
        <end position="112"/>
    </location>
</feature>
<keyword evidence="6" id="KW-0594">Phospholipid biosynthesis</keyword>
<dbReference type="GO" id="GO:0008654">
    <property type="term" value="P:phospholipid biosynthetic process"/>
    <property type="evidence" value="ECO:0007669"/>
    <property type="project" value="UniProtKB-KW"/>
</dbReference>
<evidence type="ECO:0000313" key="11">
    <source>
        <dbReference type="Proteomes" id="UP000595636"/>
    </source>
</evidence>
<protein>
    <submittedName>
        <fullName evidence="10">Geranylgeranylglyceryl/heptaprenylglyceryl phosphate synthase</fullName>
    </submittedName>
</protein>
<gene>
    <name evidence="10" type="ORF">JEQ17_04745</name>
</gene>
<evidence type="ECO:0000256" key="6">
    <source>
        <dbReference type="ARBA" id="ARBA00023209"/>
    </source>
</evidence>
<keyword evidence="5" id="KW-0443">Lipid metabolism</keyword>
<feature type="compositionally biased region" description="Basic residues" evidence="9">
    <location>
        <begin position="76"/>
        <end position="90"/>
    </location>
</feature>
<dbReference type="SUPFAM" id="SSF51395">
    <property type="entry name" value="FMN-linked oxidoreductases"/>
    <property type="match status" value="1"/>
</dbReference>
<keyword evidence="11" id="KW-1185">Reference proteome</keyword>
<name>A0A7T7I0Y6_9ACTN</name>
<evidence type="ECO:0000313" key="10">
    <source>
        <dbReference type="EMBL" id="QQM38848.1"/>
    </source>
</evidence>
<keyword evidence="4" id="KW-0460">Magnesium</keyword>
<sequence>MSSAGLSPTSPTPRRRTAVGGRRHGAGCPAPWSSTPTRVSTGNADDAARPRWAPSSWTRKRSTPPRPSWPRWPGRAPRRCPRRRPRRAARTSHDGAQRATTGQRGGTPVNTSPQLVQRTEVPAVPPLLGPGAVLGRLRGHERGPVHIIDPFKVPQAEAVEKAKILDDLGCPALILASTDYESFESRMDPYVAAIKEVSSLPVLLHFPPRKGLGFPLARGADAVILPALLGSRDDYYVWKSYLETLINLPGRIDREDWPELLLTVALTFGEDHKTGDLLGTVPVATTIPDQIDRYIAVTRSFGFHMVYLYSRYAQVPVDVVSHFRRQLHPDQILFVSGNVRRREHVTAYLEAGADYVGFAGALEHVDWRSTLAEITADRP</sequence>
<reference evidence="10 11" key="1">
    <citation type="submission" date="2020-12" db="EMBL/GenBank/DDBJ databases">
        <title>A novel species.</title>
        <authorList>
            <person name="Li K."/>
        </authorList>
    </citation>
    <scope>NUCLEOTIDE SEQUENCE [LARGE SCALE GENOMIC DNA]</scope>
    <source>
        <strain evidence="10 11">ZYC-3</strain>
    </source>
</reference>
<evidence type="ECO:0000256" key="7">
    <source>
        <dbReference type="ARBA" id="ARBA00023264"/>
    </source>
</evidence>
<proteinExistence type="predicted"/>
<keyword evidence="1" id="KW-0444">Lipid biosynthesis</keyword>
<keyword evidence="3" id="KW-0479">Metal-binding</keyword>
<evidence type="ECO:0000256" key="9">
    <source>
        <dbReference type="SAM" id="MobiDB-lite"/>
    </source>
</evidence>
<dbReference type="EMBL" id="CP066831">
    <property type="protein sequence ID" value="QQM38848.1"/>
    <property type="molecule type" value="Genomic_DNA"/>
</dbReference>
<feature type="compositionally biased region" description="Polar residues" evidence="9">
    <location>
        <begin position="32"/>
        <end position="43"/>
    </location>
</feature>
<dbReference type="Proteomes" id="UP000595636">
    <property type="component" value="Chromosome"/>
</dbReference>
<dbReference type="GO" id="GO:0016765">
    <property type="term" value="F:transferase activity, transferring alkyl or aryl (other than methyl) groups"/>
    <property type="evidence" value="ECO:0007669"/>
    <property type="project" value="InterPro"/>
</dbReference>
<evidence type="ECO:0000256" key="8">
    <source>
        <dbReference type="ARBA" id="ARBA00048318"/>
    </source>
</evidence>
<dbReference type="InterPro" id="IPR038597">
    <property type="entry name" value="GGGP/HepGP_synthase_sf"/>
</dbReference>
<feature type="compositionally biased region" description="Polar residues" evidence="9">
    <location>
        <begin position="98"/>
        <end position="112"/>
    </location>
</feature>
<evidence type="ECO:0000256" key="2">
    <source>
        <dbReference type="ARBA" id="ARBA00022679"/>
    </source>
</evidence>
<organism evidence="10 11">
    <name type="scientific">Streptomyces liliifuscus</name>
    <dbReference type="NCBI Taxonomy" id="2797636"/>
    <lineage>
        <taxon>Bacteria</taxon>
        <taxon>Bacillati</taxon>
        <taxon>Actinomycetota</taxon>
        <taxon>Actinomycetes</taxon>
        <taxon>Kitasatosporales</taxon>
        <taxon>Streptomycetaceae</taxon>
        <taxon>Streptomyces</taxon>
    </lineage>
</organism>
<dbReference type="KEGG" id="slf:JEQ17_04745"/>
<dbReference type="Gene3D" id="3.20.20.390">
    <property type="entry name" value="FMN-linked oxidoreductases"/>
    <property type="match status" value="1"/>
</dbReference>
<comment type="catalytic activity">
    <reaction evidence="8">
        <text>sn-glycerol 1-phosphate + all-trans-heptaprenyl diphosphate = 3-heptaprenyl-sn-glycero-1-phosphate + diphosphate</text>
        <dbReference type="Rhea" id="RHEA:33495"/>
        <dbReference type="ChEBI" id="CHEBI:33019"/>
        <dbReference type="ChEBI" id="CHEBI:57685"/>
        <dbReference type="ChEBI" id="CHEBI:58206"/>
        <dbReference type="ChEBI" id="CHEBI:64781"/>
        <dbReference type="EC" id="2.5.1.n9"/>
    </reaction>
</comment>
<feature type="compositionally biased region" description="Basic residues" evidence="9">
    <location>
        <begin position="13"/>
        <end position="25"/>
    </location>
</feature>
<keyword evidence="7" id="KW-1208">Phospholipid metabolism</keyword>
<evidence type="ECO:0000256" key="1">
    <source>
        <dbReference type="ARBA" id="ARBA00022516"/>
    </source>
</evidence>
<dbReference type="AlphaFoldDB" id="A0A7T7I0Y6"/>
<evidence type="ECO:0000256" key="4">
    <source>
        <dbReference type="ARBA" id="ARBA00022842"/>
    </source>
</evidence>
<accession>A0A7T7I0Y6</accession>